<organism evidence="7 8">
    <name type="scientific">Chryseobacterium antibioticum</name>
    <dbReference type="NCBI Taxonomy" id="2728847"/>
    <lineage>
        <taxon>Bacteria</taxon>
        <taxon>Pseudomonadati</taxon>
        <taxon>Bacteroidota</taxon>
        <taxon>Flavobacteriia</taxon>
        <taxon>Flavobacteriales</taxon>
        <taxon>Weeksellaceae</taxon>
        <taxon>Chryseobacterium group</taxon>
        <taxon>Chryseobacterium</taxon>
    </lineage>
</organism>
<evidence type="ECO:0000313" key="8">
    <source>
        <dbReference type="Proteomes" id="UP000544054"/>
    </source>
</evidence>
<evidence type="ECO:0000256" key="5">
    <source>
        <dbReference type="ARBA" id="ARBA00023012"/>
    </source>
</evidence>
<evidence type="ECO:0000256" key="4">
    <source>
        <dbReference type="ARBA" id="ARBA00022777"/>
    </source>
</evidence>
<dbReference type="EC" id="2.7.13.3" evidence="2"/>
<protein>
    <recommendedName>
        <fullName evidence="2">histidine kinase</fullName>
        <ecNumber evidence="2">2.7.13.3</ecNumber>
    </recommendedName>
</protein>
<keyword evidence="6" id="KW-0472">Membrane</keyword>
<dbReference type="AlphaFoldDB" id="A0A7Y0FQW1"/>
<dbReference type="Gene3D" id="3.30.565.10">
    <property type="entry name" value="Histidine kinase-like ATPase, C-terminal domain"/>
    <property type="match status" value="1"/>
</dbReference>
<dbReference type="EMBL" id="JABBGI010000003">
    <property type="protein sequence ID" value="NML68789.1"/>
    <property type="molecule type" value="Genomic_DNA"/>
</dbReference>
<dbReference type="PANTHER" id="PTHR24421:SF10">
    <property type="entry name" value="NITRATE_NITRITE SENSOR PROTEIN NARQ"/>
    <property type="match status" value="1"/>
</dbReference>
<evidence type="ECO:0000256" key="3">
    <source>
        <dbReference type="ARBA" id="ARBA00022679"/>
    </source>
</evidence>
<dbReference type="InterPro" id="IPR019734">
    <property type="entry name" value="TPR_rpt"/>
</dbReference>
<dbReference type="PANTHER" id="PTHR24421">
    <property type="entry name" value="NITRATE/NITRITE SENSOR PROTEIN NARX-RELATED"/>
    <property type="match status" value="1"/>
</dbReference>
<dbReference type="GO" id="GO:0004673">
    <property type="term" value="F:protein histidine kinase activity"/>
    <property type="evidence" value="ECO:0007669"/>
    <property type="project" value="UniProtKB-EC"/>
</dbReference>
<dbReference type="SUPFAM" id="SSF48452">
    <property type="entry name" value="TPR-like"/>
    <property type="match status" value="1"/>
</dbReference>
<dbReference type="Proteomes" id="UP000544054">
    <property type="component" value="Unassembled WGS sequence"/>
</dbReference>
<comment type="catalytic activity">
    <reaction evidence="1">
        <text>ATP + protein L-histidine = ADP + protein N-phospho-L-histidine.</text>
        <dbReference type="EC" id="2.7.13.3"/>
    </reaction>
</comment>
<proteinExistence type="predicted"/>
<keyword evidence="4" id="KW-0418">Kinase</keyword>
<dbReference type="RefSeq" id="WP_169233364.1">
    <property type="nucleotide sequence ID" value="NZ_JABBGI010000003.1"/>
</dbReference>
<accession>A0A7Y0FQW1</accession>
<evidence type="ECO:0000256" key="6">
    <source>
        <dbReference type="SAM" id="Phobius"/>
    </source>
</evidence>
<dbReference type="Gene3D" id="1.25.40.10">
    <property type="entry name" value="Tetratricopeptide repeat domain"/>
    <property type="match status" value="2"/>
</dbReference>
<keyword evidence="6" id="KW-0812">Transmembrane</keyword>
<name>A0A7Y0FQW1_9FLAO</name>
<dbReference type="SUPFAM" id="SSF55874">
    <property type="entry name" value="ATPase domain of HSP90 chaperone/DNA topoisomerase II/histidine kinase"/>
    <property type="match status" value="1"/>
</dbReference>
<evidence type="ECO:0000256" key="2">
    <source>
        <dbReference type="ARBA" id="ARBA00012438"/>
    </source>
</evidence>
<reference evidence="7 8" key="1">
    <citation type="submission" date="2020-04" db="EMBL/GenBank/DDBJ databases">
        <title>Chryseobacterium sp. RP-3-3 sp. nov., isolated from Jeju soil.</title>
        <authorList>
            <person name="Dahal R.H."/>
        </authorList>
    </citation>
    <scope>NUCLEOTIDE SEQUENCE [LARGE SCALE GENOMIC DNA]</scope>
    <source>
        <strain evidence="7 8">RP-3-3</strain>
    </source>
</reference>
<feature type="transmembrane region" description="Helical" evidence="6">
    <location>
        <begin position="321"/>
        <end position="337"/>
    </location>
</feature>
<evidence type="ECO:0000256" key="1">
    <source>
        <dbReference type="ARBA" id="ARBA00000085"/>
    </source>
</evidence>
<comment type="caution">
    <text evidence="7">The sequence shown here is derived from an EMBL/GenBank/DDBJ whole genome shotgun (WGS) entry which is preliminary data.</text>
</comment>
<sequence length="541" mass="62700">MKMFFLIVLSIFLFSCNNNKSEKIATAKAYFDKARADTTGSSFYYYNLSKNSYFEANDSIEGARSLVNMAIIQEGKGDYYGSIETSLEANRCLEKNEDSLSLRILASSFNNMAICSSYLYNFDETIEYYKKALQYSDDTENKYMYHNNLGAALITLEKYKEAQESIKLALPTKDSLKYAMFINNMARAKHYEDQKYNPLPEFNQALEIRQKKGEDENSSYAALSNYFFSLDKNKALYYANKMLNTAEKNHSPEDRLQALQKIINLDPEHYLVYFEKFQALNDSVQIARSKAKNQFATIRYDVEKKKNEIAENEAELLKRNIGLGALSVLLIVGFFWYKRRKKRLKQENELKIKNDQLRISKKVHDVVANGIYQVMTKIENQEHFDKEEALDELEFVYEKSRDISYEKPDLENDIKDNKDRISSLIASFKNDMTDTYIVGNENEIWNGISSSSFEDVYQVIRELLVNMKKHSQASRVIFKFERINNWVKIQYTDDGVGIPGEMIYKNGLTNTGTRIAAIRGEIIFDNKSEKGLKIIISFPVS</sequence>
<dbReference type="InterPro" id="IPR036890">
    <property type="entry name" value="HATPase_C_sf"/>
</dbReference>
<evidence type="ECO:0000313" key="7">
    <source>
        <dbReference type="EMBL" id="NML68789.1"/>
    </source>
</evidence>
<keyword evidence="5" id="KW-0902">Two-component regulatory system</keyword>
<dbReference type="GO" id="GO:0000160">
    <property type="term" value="P:phosphorelay signal transduction system"/>
    <property type="evidence" value="ECO:0007669"/>
    <property type="project" value="UniProtKB-KW"/>
</dbReference>
<dbReference type="InterPro" id="IPR050482">
    <property type="entry name" value="Sensor_HK_TwoCompSys"/>
</dbReference>
<keyword evidence="3" id="KW-0808">Transferase</keyword>
<gene>
    <name evidence="7" type="ORF">HHL23_03125</name>
</gene>
<keyword evidence="6" id="KW-1133">Transmembrane helix</keyword>
<dbReference type="InterPro" id="IPR011990">
    <property type="entry name" value="TPR-like_helical_dom_sf"/>
</dbReference>
<dbReference type="SMART" id="SM00028">
    <property type="entry name" value="TPR"/>
    <property type="match status" value="3"/>
</dbReference>
<dbReference type="PROSITE" id="PS51257">
    <property type="entry name" value="PROKAR_LIPOPROTEIN"/>
    <property type="match status" value="1"/>
</dbReference>
<keyword evidence="8" id="KW-1185">Reference proteome</keyword>